<evidence type="ECO:0000256" key="3">
    <source>
        <dbReference type="ARBA" id="ARBA00022801"/>
    </source>
</evidence>
<dbReference type="RefSeq" id="WP_094250571.1">
    <property type="nucleotide sequence ID" value="NZ_JBHLXL010000001.1"/>
</dbReference>
<organism evidence="10 11">
    <name type="scientific">Fictibacillus aquaticus</name>
    <dbReference type="NCBI Taxonomy" id="2021314"/>
    <lineage>
        <taxon>Bacteria</taxon>
        <taxon>Bacillati</taxon>
        <taxon>Bacillota</taxon>
        <taxon>Bacilli</taxon>
        <taxon>Bacillales</taxon>
        <taxon>Fictibacillaceae</taxon>
        <taxon>Fictibacillus</taxon>
    </lineage>
</organism>
<evidence type="ECO:0008006" key="12">
    <source>
        <dbReference type="Google" id="ProtNLM"/>
    </source>
</evidence>
<comment type="caution">
    <text evidence="10">The sequence shown here is derived from an EMBL/GenBank/DDBJ whole genome shotgun (WGS) entry which is preliminary data.</text>
</comment>
<gene>
    <name evidence="10" type="ORF">CGZ90_01530</name>
</gene>
<dbReference type="GO" id="GO:0006508">
    <property type="term" value="P:proteolysis"/>
    <property type="evidence" value="ECO:0007669"/>
    <property type="project" value="UniProtKB-KW"/>
</dbReference>
<dbReference type="PROSITE" id="PS51892">
    <property type="entry name" value="SUBTILASE"/>
    <property type="match status" value="1"/>
</dbReference>
<dbReference type="Gene3D" id="3.40.50.200">
    <property type="entry name" value="Peptidase S8/S53 domain"/>
    <property type="match status" value="1"/>
</dbReference>
<dbReference type="CDD" id="cd11308">
    <property type="entry name" value="Peptidase_M14NE-CP-C_like"/>
    <property type="match status" value="1"/>
</dbReference>
<dbReference type="InterPro" id="IPR002372">
    <property type="entry name" value="PQQ_rpt_dom"/>
</dbReference>
<accession>A0A235FB86</accession>
<keyword evidence="2 6" id="KW-0645">Protease</keyword>
<feature type="active site" description="Charge relay system" evidence="5 6">
    <location>
        <position position="303"/>
    </location>
</feature>
<feature type="domain" description="Pyrrolo-quinoline quinone repeat" evidence="9">
    <location>
        <begin position="854"/>
        <end position="1063"/>
    </location>
</feature>
<comment type="similarity">
    <text evidence="1 6 7">Belongs to the peptidase S8 family.</text>
</comment>
<feature type="domain" description="Peptidase S8/S53" evidence="8">
    <location>
        <begin position="252"/>
        <end position="532"/>
    </location>
</feature>
<dbReference type="InterPro" id="IPR050131">
    <property type="entry name" value="Peptidase_S8_subtilisin-like"/>
</dbReference>
<dbReference type="Gene3D" id="2.40.10.480">
    <property type="match status" value="1"/>
</dbReference>
<dbReference type="EMBL" id="NOII01000001">
    <property type="protein sequence ID" value="OYD58610.1"/>
    <property type="molecule type" value="Genomic_DNA"/>
</dbReference>
<dbReference type="SUPFAM" id="SSF50998">
    <property type="entry name" value="Quinoprotein alcohol dehydrogenase-like"/>
    <property type="match status" value="1"/>
</dbReference>
<dbReference type="SUPFAM" id="SSF49464">
    <property type="entry name" value="Carboxypeptidase regulatory domain-like"/>
    <property type="match status" value="6"/>
</dbReference>
<dbReference type="PROSITE" id="PS00136">
    <property type="entry name" value="SUBTILASE_ASP"/>
    <property type="match status" value="1"/>
</dbReference>
<evidence type="ECO:0000259" key="8">
    <source>
        <dbReference type="Pfam" id="PF00082"/>
    </source>
</evidence>
<protein>
    <recommendedName>
        <fullName evidence="12">PEGA domain-containing protein</fullName>
    </recommendedName>
</protein>
<dbReference type="Pfam" id="PF13715">
    <property type="entry name" value="CarbopepD_reg_2"/>
    <property type="match status" value="1"/>
</dbReference>
<dbReference type="Pfam" id="PF13360">
    <property type="entry name" value="PQQ_2"/>
    <property type="match status" value="1"/>
</dbReference>
<dbReference type="Gene3D" id="2.60.40.1120">
    <property type="entry name" value="Carboxypeptidase-like, regulatory domain"/>
    <property type="match status" value="11"/>
</dbReference>
<dbReference type="PROSITE" id="PS00138">
    <property type="entry name" value="SUBTILASE_SER"/>
    <property type="match status" value="1"/>
</dbReference>
<dbReference type="InterPro" id="IPR015500">
    <property type="entry name" value="Peptidase_S8_subtilisin-rel"/>
</dbReference>
<evidence type="ECO:0000256" key="6">
    <source>
        <dbReference type="PROSITE-ProRule" id="PRU01240"/>
    </source>
</evidence>
<dbReference type="GO" id="GO:0004252">
    <property type="term" value="F:serine-type endopeptidase activity"/>
    <property type="evidence" value="ECO:0007669"/>
    <property type="project" value="UniProtKB-UniRule"/>
</dbReference>
<reference evidence="10 11" key="1">
    <citation type="submission" date="2017-07" db="EMBL/GenBank/DDBJ databases">
        <title>Fictibacillus sp. nov. GDSW-R2A3 Genome sequencing and assembly.</title>
        <authorList>
            <person name="Mayilraj S."/>
        </authorList>
    </citation>
    <scope>NUCLEOTIDE SEQUENCE [LARGE SCALE GENOMIC DNA]</scope>
    <source>
        <strain evidence="10 11">GDSW-R2A3</strain>
    </source>
</reference>
<dbReference type="InterPro" id="IPR018391">
    <property type="entry name" value="PQQ_b-propeller_rpt"/>
</dbReference>
<dbReference type="SUPFAM" id="SSF49478">
    <property type="entry name" value="Cna protein B-type domain"/>
    <property type="match status" value="2"/>
</dbReference>
<evidence type="ECO:0000259" key="9">
    <source>
        <dbReference type="Pfam" id="PF13360"/>
    </source>
</evidence>
<dbReference type="Proteomes" id="UP000215059">
    <property type="component" value="Unassembled WGS sequence"/>
</dbReference>
<dbReference type="InterPro" id="IPR022398">
    <property type="entry name" value="Peptidase_S8_His-AS"/>
</dbReference>
<dbReference type="PANTHER" id="PTHR43806:SF67">
    <property type="entry name" value="EGF-LIKE DOMAIN-CONTAINING PROTEIN"/>
    <property type="match status" value="1"/>
</dbReference>
<feature type="active site" description="Charge relay system" evidence="5 6">
    <location>
        <position position="482"/>
    </location>
</feature>
<evidence type="ECO:0000256" key="2">
    <source>
        <dbReference type="ARBA" id="ARBA00022670"/>
    </source>
</evidence>
<dbReference type="Gene3D" id="2.130.10.10">
    <property type="entry name" value="YVTN repeat-like/Quinoprotein amine dehydrogenase"/>
    <property type="match status" value="1"/>
</dbReference>
<dbReference type="Pfam" id="PF13620">
    <property type="entry name" value="CarboxypepD_reg"/>
    <property type="match status" value="7"/>
</dbReference>
<proteinExistence type="inferred from homology"/>
<dbReference type="PANTHER" id="PTHR43806">
    <property type="entry name" value="PEPTIDASE S8"/>
    <property type="match status" value="1"/>
</dbReference>
<dbReference type="InterPro" id="IPR011047">
    <property type="entry name" value="Quinoprotein_ADH-like_sf"/>
</dbReference>
<sequence>MKRKKIQSKVQRIYIVILSLLLILTTYSPVSATGKKTAKPAASNQLLIEKQREEEFKSKKVNLSQAITNPALLSVNSGLDKFLAKSALSKGNTLPDHQAAEKKEKEKIELAFKKNDKINIIIRSKERPNLTSISPKNKSFKNRKEKIQYIQQSLKNFSETTQSDLSAALNNLAKQGKAKKKDNLWIINGMTATVTEDAYKTLLARNDVDSIVLDELLTLPDDPAENSSPKLPQWNLEKVNATKVWEKYGLKGEGVVVGIMDSGVDANHEALKHNYRGRDGQHQYSWIDLSGEGYQTPQDGNGHGTHVAGTAVGGGTGEPVGAAPEAEWIAAKIFDDSGSSSLSAIHKAFQWFMAPGGDPSKAPHLVNNSWGNANPYNPEFHEDVKAWVSAGIFPVFSAGNNGPGSQTIGSPGSFPESFTVGATDSYDQVASFSSRGPVYWPDENGESTPMIKPDISAPGHQIYSAWPGIRNEGKYDTLSGTSMASPLVSGSIALLFQANPDLSIDEVKSILIKTARKEPQMGSLPNQQYGAGILNIYQAVTEAAFSGTLIGTLKNKDGKPVAGTISIAEENIQQNVSEDGSFTLRVNAGLHEVKVSAYGYKDTVFQAEIKKGEEFQTNVVLEKSETFKITGTLKMKEGGEPVPFAYIRLLDTQSPDARTDKNGTFSFSSVPEGSYTINVYGEKIHSISKKVTISSNTELNLLTETVSASPEDTEWKTANQNITRNAVSPHAVDISNLEKSWEYKSENRGDILFSTPAVSGENIVLVTENGWVVSLDMKSGKEKWSFQTGGFNRSSPTIDHETVYVSGGEQNKIYALYVKSGAIKWTAPISDTAVYESPIVLDGKVIVSSGMTEKAQVTAFDADDGKKIWNYSVGAPVYFGASSGGGLVYVGSYDDQSLRALNIEDGTEVWTKAFNKEGVVSRPVYEDGDIYVTGTNLAAKTGSLYRLDGKTGEEKWHISGIGDTQANSPLLYKDLVIIGSASQPYLRAYEKSSGSLKWENKVLGTSVHNGSISSSGVLFFTGSTGKVSAVDVLTGKVLKEFSIPSISSSGLPITAGKLIVPHRKGILLYESPGILTGQLTDEKGNSVQGTVTIAETGVSSKADSDGNFILRHKPGTYTIQISQYGKKQHSEETVFVSGYQTSQNYELKDADTGSLTITVQNKRTGKPVPSAAITLEGTPVNGKTDSDGKFISNEIFEGTYTAQLKLDGYQESTVTIAVLAGEENSVNVNLQPYDIAVLDDYNNEMTSFLLRSGYAAEERGWDIIDDIGRYQVLLLNGSYGTAEEAPAKEKMQVLIDAAKNHDVSILFTDQWGDSYGSIQQLSDYWKDPGSIGHYYGRGIVRIQVDAEHPIFKDFKKGDRVDLFNGSGDFAWFTQYSGRSIGKIGNDTLGFTGSGVAYKAVSSESAHLLLSSHAAVPWSTPKQWLPSQQKILLNGLDYLFDSKFGEITGTIVNESGEPVDAQIEILETGVTVNLGENFSFFHDEGTFNADIRAQGYASLRAEIAVKAGQPAHLNIVLKRAEGGILSGTIKDAVKGIALSEAHITLKNAAAETVAESVTSSNGRYHFENLQDDQYTLIVEKDGYISHRQKADLSKEDGNLDISLYTTPRVGVVGDYYDNDDNFKALLKAHGISASDIAPVQMKEKMKDFDVVFINEPSTSSITKSIFDEMLNAADESETSLIFGEAYYSGSGINHLVRNRQDPKERVTVRNTAKSAQYKIINEHPIFSGAKAGDIIELLNPASSSVSYFKNYSGYPLAEIKHEGSDTTHGIGVAYKPRTAGSAELLMSGHGFTLNHSLEDYTEEGKELLVQSVLWASNASFPSVKGKITDDEGKPLQASIKVKDQPVSTVSKQDGSFSIALPKGTYELEVSAFGYEQKSITAQSKDIPEQVTLSMDTREDAASLSGTVEDEKDGNAVEGAELKVIDKPRSSVSSSLGQYSINKLEPGTYTIRLKKDGYVQKDITVKVAPGELAKIDIKLRPSPVIGIIGDYISSGKPALKPYLESLGFKTITMTYKDLDKLSDVDLVYANSDYAPGTEPTKLEFQSFQDALDKNRVSVIWTGHNGGRGSIRFLKSFIDDPSAEITGSRSGAQGTILKEHPLTEGLELQQTFSLPARLDYYYGFNGYSGNTVVSMNHPQTGENGSLIAFKERTMDSVEILLGSMVFSYNYLPGETSFDPTREKLLKNALSWALDKKETAIGELDGTVLNESGFPVNGEIFIKETGKKITADLEGRFFTALNPGDYNITIQAFGHNEQTFSLKIEKGKKLQKTFILTPVNAGVLTGRVLDADTNNVLKDASIAVIGTPVEARSDELGKYRISLPEGSYDVRIKAEGYTPAVKTVQINSGSVTEHDELLKQSEKIAVLGNDYNKSHVLSYLGSLGYETDFYTYTDFKKLSDNMTDYKLIILNDLSYTMTADHFKAFVNKADQLEVSLIFPSQYSLGSMNDLSKVFGDPKAVVSSYVTGSVLLKANHDHPIFRGFSEGQEIEILSNGTGTVQYSAYSEYSGTTIGTLHSNDGKSLGEAIGYKFSSPNSVHVLLSSMQLGGNGRPGYRWTKQTEQLYANAIDYALNASQSEIHGKITDTNGTAISQARITVPGTSFSAVSNERGEYRIGIGKGTYTVLAKARGYEDQSKTVNVPENSQAEETNFTLTEIKRVVLSGTITDKELKQHLSGAKIILTPADDPNLAEETASDDKGYYEFTGLLPGEYTINIAKKGYLPIEHRLSIGSSNSVWNAEMNAAQAAVIGDLDDVLTNFLNSEHLYSEQRDWDVIEDIQSYKLIVLNTNKGTTEQMKKLISESDKHHVSLIFTGTWGVKDGSLHLLKTAEGSPDIFKQGYNEGSVFLKGNTEHPIYSGIKTDEKGRIHIHSQKSPYATIKGYKGISLGGLFVNEDDKGESISYDFRSKEHMHMILSSFAVTNIIGPEYGWTKDGKQLYLNALRWAKDAEQEKPAAPSWDREVYMAKQQPAIVSGQAQYSSTVKAYAIHGNRKTLVGTAQPNRDGTFQMELNHLSNGQHTLFVEAENFAGITSSKSPMKIIITGKPVQFSSELGKMKTAY</sequence>
<dbReference type="InterPro" id="IPR000209">
    <property type="entry name" value="Peptidase_S8/S53_dom"/>
</dbReference>
<evidence type="ECO:0000256" key="5">
    <source>
        <dbReference type="PIRSR" id="PIRSR615500-1"/>
    </source>
</evidence>
<feature type="active site" description="Charge relay system" evidence="5 6">
    <location>
        <position position="261"/>
    </location>
</feature>
<evidence type="ECO:0000313" key="10">
    <source>
        <dbReference type="EMBL" id="OYD58610.1"/>
    </source>
</evidence>
<dbReference type="InterPro" id="IPR023827">
    <property type="entry name" value="Peptidase_S8_Asp-AS"/>
</dbReference>
<keyword evidence="4 6" id="KW-0720">Serine protease</keyword>
<dbReference type="PROSITE" id="PS00137">
    <property type="entry name" value="SUBTILASE_HIS"/>
    <property type="match status" value="1"/>
</dbReference>
<dbReference type="InterPro" id="IPR036852">
    <property type="entry name" value="Peptidase_S8/S53_dom_sf"/>
</dbReference>
<dbReference type="InterPro" id="IPR023828">
    <property type="entry name" value="Peptidase_S8_Ser-AS"/>
</dbReference>
<dbReference type="InterPro" id="IPR015943">
    <property type="entry name" value="WD40/YVTN_repeat-like_dom_sf"/>
</dbReference>
<dbReference type="PRINTS" id="PR00723">
    <property type="entry name" value="SUBTILISIN"/>
</dbReference>
<dbReference type="SMART" id="SM00564">
    <property type="entry name" value="PQQ"/>
    <property type="match status" value="7"/>
</dbReference>
<evidence type="ECO:0000313" key="11">
    <source>
        <dbReference type="Proteomes" id="UP000215059"/>
    </source>
</evidence>
<dbReference type="InterPro" id="IPR013784">
    <property type="entry name" value="Carb-bd-like_fold"/>
</dbReference>
<dbReference type="GO" id="GO:0030246">
    <property type="term" value="F:carbohydrate binding"/>
    <property type="evidence" value="ECO:0007669"/>
    <property type="project" value="InterPro"/>
</dbReference>
<evidence type="ECO:0000256" key="7">
    <source>
        <dbReference type="RuleBase" id="RU003355"/>
    </source>
</evidence>
<dbReference type="SUPFAM" id="SSF52743">
    <property type="entry name" value="Subtilisin-like"/>
    <property type="match status" value="1"/>
</dbReference>
<dbReference type="Pfam" id="PF00082">
    <property type="entry name" value="Peptidase_S8"/>
    <property type="match status" value="1"/>
</dbReference>
<keyword evidence="11" id="KW-1185">Reference proteome</keyword>
<evidence type="ECO:0000256" key="1">
    <source>
        <dbReference type="ARBA" id="ARBA00011073"/>
    </source>
</evidence>
<dbReference type="SUPFAM" id="SSF49452">
    <property type="entry name" value="Starch-binding domain-like"/>
    <property type="match status" value="3"/>
</dbReference>
<name>A0A235FB86_9BACL</name>
<dbReference type="OrthoDB" id="1860at2"/>
<keyword evidence="3 6" id="KW-0378">Hydrolase</keyword>
<dbReference type="InterPro" id="IPR008969">
    <property type="entry name" value="CarboxyPept-like_regulatory"/>
</dbReference>
<evidence type="ECO:0000256" key="4">
    <source>
        <dbReference type="ARBA" id="ARBA00022825"/>
    </source>
</evidence>